<dbReference type="Gene3D" id="3.30.2330.10">
    <property type="entry name" value="arginine biosynthesis bifunctional protein suprefamily"/>
    <property type="match status" value="1"/>
</dbReference>
<dbReference type="EC" id="2.3.1.1" evidence="11"/>
<evidence type="ECO:0000256" key="9">
    <source>
        <dbReference type="ARBA" id="ARBA00023268"/>
    </source>
</evidence>
<feature type="chain" id="PRO_5023382572" description="Arginine biosynthesis bifunctional protein ArgJ alpha chain" evidence="11">
    <location>
        <begin position="1"/>
        <end position="200"/>
    </location>
</feature>
<comment type="similarity">
    <text evidence="2 11">Belongs to the ArgJ family.</text>
</comment>
<keyword evidence="4 11" id="KW-0963">Cytoplasm</keyword>
<gene>
    <name evidence="12" type="primary">argJ_2</name>
    <name evidence="11" type="synonym">argJ</name>
    <name evidence="12" type="ORF">BEI61_04799</name>
</gene>
<dbReference type="GO" id="GO:0006592">
    <property type="term" value="P:ornithine biosynthetic process"/>
    <property type="evidence" value="ECO:0007669"/>
    <property type="project" value="TreeGrafter"/>
</dbReference>
<comment type="pathway">
    <text evidence="11">Amino-acid biosynthesis; L-arginine biosynthesis; N(2)-acetyl-L-ornithine from L-glutamate: step 1/4.</text>
</comment>
<evidence type="ECO:0000256" key="2">
    <source>
        <dbReference type="ARBA" id="ARBA00006774"/>
    </source>
</evidence>
<name>A0A1E3A703_9FIRM</name>
<dbReference type="Gene3D" id="3.10.20.340">
    <property type="entry name" value="ArgJ beta chain, C-terminal domain"/>
    <property type="match status" value="1"/>
</dbReference>
<proteinExistence type="inferred from homology"/>
<sequence length="419" mass="44536">MDKQIRMEEYAGYQYIEGGVCAAQGFTANGLNCGLNPDKAKNDLGMVYSERLCTAAAVYTTNKVKGAPVLVTKRHLGMSGGRAKAVIVNSKNANTCNADGVEIAEKISELAAQALEIRPEEVIIASTGVIGQPMSPEPFVAHMQELAAGLSREGHTAAAAAIMTTDTVRKEVAVEFQIAGRKCRLGGMAKGSGMIHPNMATTLNFITTDAAVSTEMLQTALSDIVEITYNCLSIDGDTSTNDMVSIMANGAAGNPEITMDGTEYQSFRQALYIVMAAMTKMLAADGEGATRLLECSCVGCPDRQTAVSIAKSVVQSSLVKCLLFGCDANWGRIMCAIGYTDADFDIDKVDVDVASAAGTIEVCKGNAVILPFSEEKAAEVLAEDEIHININLHQGEEQAKAWGCDLTYDYVKINGDYRS</sequence>
<evidence type="ECO:0000256" key="10">
    <source>
        <dbReference type="ARBA" id="ARBA00023315"/>
    </source>
</evidence>
<feature type="chain" id="PRO_5023382573" description="Arginine biosynthesis bifunctional protein ArgJ beta chain" evidence="11">
    <location>
        <begin position="201"/>
        <end position="419"/>
    </location>
</feature>
<dbReference type="InterPro" id="IPR002813">
    <property type="entry name" value="Arg_biosynth_ArgJ"/>
</dbReference>
<comment type="pathway">
    <text evidence="11">Amino-acid biosynthesis; L-arginine biosynthesis; L-ornithine and N-acetyl-L-glutamate from L-glutamate and N(2)-acetyl-L-ornithine (cyclic): step 1/1.</text>
</comment>
<dbReference type="PANTHER" id="PTHR23100">
    <property type="entry name" value="ARGININE BIOSYNTHESIS BIFUNCTIONAL PROTEIN ARGJ"/>
    <property type="match status" value="1"/>
</dbReference>
<keyword evidence="10 11" id="KW-0012">Acyltransferase</keyword>
<feature type="binding site" evidence="11">
    <location>
        <position position="414"/>
    </location>
    <ligand>
        <name>substrate</name>
    </ligand>
</feature>
<evidence type="ECO:0000256" key="11">
    <source>
        <dbReference type="HAMAP-Rule" id="MF_01106"/>
    </source>
</evidence>
<dbReference type="AlphaFoldDB" id="A0A1E3A703"/>
<dbReference type="PATRIC" id="fig|1432052.4.peg.5328"/>
<keyword evidence="9 11" id="KW-0511">Multifunctional enzyme</keyword>
<comment type="subunit">
    <text evidence="3 11">Heterotetramer of two alpha and two beta chains.</text>
</comment>
<comment type="function">
    <text evidence="11">Catalyzes two activities which are involved in the cyclic version of arginine biosynthesis: the synthesis of N-acetylglutamate from glutamate and acetyl-CoA as the acetyl donor, and of ornithine by transacetylation between N(2)-acetylornithine and glutamate.</text>
</comment>
<dbReference type="EMBL" id="MCGH01000003">
    <property type="protein sequence ID" value="ODM03996.1"/>
    <property type="molecule type" value="Genomic_DNA"/>
</dbReference>
<feature type="binding site" evidence="11">
    <location>
        <position position="190"/>
    </location>
    <ligand>
        <name>substrate</name>
    </ligand>
</feature>
<feature type="binding site" evidence="11">
    <location>
        <position position="287"/>
    </location>
    <ligand>
        <name>substrate</name>
    </ligand>
</feature>
<feature type="binding site" evidence="11">
    <location>
        <position position="201"/>
    </location>
    <ligand>
        <name>substrate</name>
    </ligand>
</feature>
<evidence type="ECO:0000256" key="8">
    <source>
        <dbReference type="ARBA" id="ARBA00022813"/>
    </source>
</evidence>
<dbReference type="GO" id="GO:0004358">
    <property type="term" value="F:L-glutamate N-acetyltransferase activity, acting on acetyl-L-ornithine as donor"/>
    <property type="evidence" value="ECO:0007669"/>
    <property type="project" value="UniProtKB-UniRule"/>
</dbReference>
<evidence type="ECO:0000256" key="1">
    <source>
        <dbReference type="ARBA" id="ARBA00004496"/>
    </source>
</evidence>
<evidence type="ECO:0000256" key="4">
    <source>
        <dbReference type="ARBA" id="ARBA00022490"/>
    </source>
</evidence>
<dbReference type="InterPro" id="IPR042195">
    <property type="entry name" value="ArgJ_beta_C"/>
</dbReference>
<dbReference type="PANTHER" id="PTHR23100:SF0">
    <property type="entry name" value="ARGININE BIOSYNTHESIS BIFUNCTIONAL PROTEIN ARGJ, MITOCHONDRIAL"/>
    <property type="match status" value="1"/>
</dbReference>
<dbReference type="NCBIfam" id="NF003802">
    <property type="entry name" value="PRK05388.1"/>
    <property type="match status" value="1"/>
</dbReference>
<evidence type="ECO:0000256" key="7">
    <source>
        <dbReference type="ARBA" id="ARBA00022679"/>
    </source>
</evidence>
<dbReference type="CDD" id="cd02152">
    <property type="entry name" value="OAT"/>
    <property type="match status" value="1"/>
</dbReference>
<evidence type="ECO:0000256" key="3">
    <source>
        <dbReference type="ARBA" id="ARBA00011475"/>
    </source>
</evidence>
<dbReference type="FunFam" id="3.10.20.340:FF:000003">
    <property type="entry name" value="Arginine biosynthesis bifunctional protein ArgJ"/>
    <property type="match status" value="1"/>
</dbReference>
<keyword evidence="5 11" id="KW-0055">Arginine biosynthesis</keyword>
<protein>
    <recommendedName>
        <fullName evidence="11">Arginine biosynthesis bifunctional protein ArgJ</fullName>
    </recommendedName>
    <domain>
        <recommendedName>
            <fullName evidence="11">Glutamate N-acetyltransferase</fullName>
            <ecNumber evidence="11">2.3.1.35</ecNumber>
        </recommendedName>
        <alternativeName>
            <fullName evidence="11">Ornithine acetyltransferase</fullName>
            <shortName evidence="11">OATase</shortName>
        </alternativeName>
        <alternativeName>
            <fullName evidence="11">Ornithine transacetylase</fullName>
        </alternativeName>
    </domain>
    <domain>
        <recommendedName>
            <fullName evidence="11">Amino-acid acetyltransferase</fullName>
            <ecNumber evidence="11">2.3.1.1</ecNumber>
        </recommendedName>
        <alternativeName>
            <fullName evidence="11">N-acetylglutamate synthase</fullName>
            <shortName evidence="11">AGSase</shortName>
        </alternativeName>
    </domain>
    <component>
        <recommendedName>
            <fullName evidence="11">Arginine biosynthesis bifunctional protein ArgJ alpha chain</fullName>
        </recommendedName>
    </component>
    <component>
        <recommendedName>
            <fullName evidence="11">Arginine biosynthesis bifunctional protein ArgJ beta chain</fullName>
        </recommendedName>
    </component>
</protein>
<organism evidence="12 13">
    <name type="scientific">Eisenbergiella tayi</name>
    <dbReference type="NCBI Taxonomy" id="1432052"/>
    <lineage>
        <taxon>Bacteria</taxon>
        <taxon>Bacillati</taxon>
        <taxon>Bacillota</taxon>
        <taxon>Clostridia</taxon>
        <taxon>Lachnospirales</taxon>
        <taxon>Lachnospiraceae</taxon>
        <taxon>Eisenbergiella</taxon>
    </lineage>
</organism>
<dbReference type="Proteomes" id="UP000094067">
    <property type="component" value="Unassembled WGS sequence"/>
</dbReference>
<feature type="binding site" evidence="11">
    <location>
        <position position="419"/>
    </location>
    <ligand>
        <name>substrate</name>
    </ligand>
</feature>
<dbReference type="SUPFAM" id="SSF56266">
    <property type="entry name" value="DmpA/ArgJ-like"/>
    <property type="match status" value="1"/>
</dbReference>
<keyword evidence="8 11" id="KW-0068">Autocatalytic cleavage</keyword>
<dbReference type="Gene3D" id="3.60.70.12">
    <property type="entry name" value="L-amino peptidase D-ALA esterase/amidase"/>
    <property type="match status" value="1"/>
</dbReference>
<keyword evidence="7 11" id="KW-0808">Transferase</keyword>
<dbReference type="UniPathway" id="UPA00068">
    <property type="reaction ID" value="UER00106"/>
</dbReference>
<dbReference type="GO" id="GO:0004042">
    <property type="term" value="F:L-glutamate N-acetyltransferase activity"/>
    <property type="evidence" value="ECO:0007669"/>
    <property type="project" value="UniProtKB-UniRule"/>
</dbReference>
<dbReference type="NCBIfam" id="TIGR00120">
    <property type="entry name" value="ArgJ"/>
    <property type="match status" value="1"/>
</dbReference>
<reference evidence="12 13" key="1">
    <citation type="submission" date="2016-07" db="EMBL/GenBank/DDBJ databases">
        <title>Characterization of isolates of Eisenbergiella tayi derived from blood cultures, using whole genome sequencing.</title>
        <authorList>
            <person name="Burdz T."/>
            <person name="Wiebe D."/>
            <person name="Huynh C."/>
            <person name="Bernard K."/>
        </authorList>
    </citation>
    <scope>NUCLEOTIDE SEQUENCE [LARGE SCALE GENOMIC DNA]</scope>
    <source>
        <strain evidence="12 13">NML 110608</strain>
    </source>
</reference>
<dbReference type="InterPro" id="IPR016117">
    <property type="entry name" value="ArgJ-like_dom_sf"/>
</dbReference>
<dbReference type="FunFam" id="3.60.70.12:FF:000001">
    <property type="entry name" value="Arginine biosynthesis bifunctional protein ArgJ, chloroplastic"/>
    <property type="match status" value="1"/>
</dbReference>
<feature type="site" description="Involved in the stabilization of negative charge on the oxyanion by the formation of the oxyanion hole" evidence="11">
    <location>
        <position position="128"/>
    </location>
</feature>
<dbReference type="GO" id="GO:0005737">
    <property type="term" value="C:cytoplasm"/>
    <property type="evidence" value="ECO:0007669"/>
    <property type="project" value="UniProtKB-SubCell"/>
</dbReference>
<dbReference type="EC" id="2.3.1.35" evidence="11"/>
<evidence type="ECO:0000256" key="5">
    <source>
        <dbReference type="ARBA" id="ARBA00022571"/>
    </source>
</evidence>
<evidence type="ECO:0000256" key="6">
    <source>
        <dbReference type="ARBA" id="ARBA00022605"/>
    </source>
</evidence>
<dbReference type="HAMAP" id="MF_01106">
    <property type="entry name" value="ArgJ"/>
    <property type="match status" value="1"/>
</dbReference>
<comment type="catalytic activity">
    <reaction evidence="11">
        <text>L-glutamate + acetyl-CoA = N-acetyl-L-glutamate + CoA + H(+)</text>
        <dbReference type="Rhea" id="RHEA:24292"/>
        <dbReference type="ChEBI" id="CHEBI:15378"/>
        <dbReference type="ChEBI" id="CHEBI:29985"/>
        <dbReference type="ChEBI" id="CHEBI:44337"/>
        <dbReference type="ChEBI" id="CHEBI:57287"/>
        <dbReference type="ChEBI" id="CHEBI:57288"/>
        <dbReference type="EC" id="2.3.1.1"/>
    </reaction>
</comment>
<feature type="active site" description="Nucleophile" evidence="11">
    <location>
        <position position="201"/>
    </location>
</feature>
<feature type="site" description="Involved in the stabilization of negative charge on the oxyanion by the formation of the oxyanion hole" evidence="11">
    <location>
        <position position="127"/>
    </location>
</feature>
<comment type="subcellular location">
    <subcellularLocation>
        <location evidence="1 11">Cytoplasm</location>
    </subcellularLocation>
</comment>
<dbReference type="RefSeq" id="WP_069154800.1">
    <property type="nucleotide sequence ID" value="NZ_MCGH01000003.1"/>
</dbReference>
<evidence type="ECO:0000313" key="12">
    <source>
        <dbReference type="EMBL" id="ODM03996.1"/>
    </source>
</evidence>
<evidence type="ECO:0000313" key="13">
    <source>
        <dbReference type="Proteomes" id="UP000094067"/>
    </source>
</evidence>
<comment type="catalytic activity">
    <reaction evidence="11">
        <text>N(2)-acetyl-L-ornithine + L-glutamate = N-acetyl-L-glutamate + L-ornithine</text>
        <dbReference type="Rhea" id="RHEA:15349"/>
        <dbReference type="ChEBI" id="CHEBI:29985"/>
        <dbReference type="ChEBI" id="CHEBI:44337"/>
        <dbReference type="ChEBI" id="CHEBI:46911"/>
        <dbReference type="ChEBI" id="CHEBI:57805"/>
        <dbReference type="EC" id="2.3.1.35"/>
    </reaction>
</comment>
<accession>A0A1E3A703</accession>
<feature type="site" description="Cleavage; by autolysis" evidence="11">
    <location>
        <begin position="200"/>
        <end position="201"/>
    </location>
</feature>
<comment type="caution">
    <text evidence="12">The sequence shown here is derived from an EMBL/GenBank/DDBJ whole genome shotgun (WGS) entry which is preliminary data.</text>
</comment>
<dbReference type="Pfam" id="PF01960">
    <property type="entry name" value="ArgJ"/>
    <property type="match status" value="1"/>
</dbReference>
<keyword evidence="6 11" id="KW-0028">Amino-acid biosynthesis</keyword>
<dbReference type="GO" id="GO:0006526">
    <property type="term" value="P:L-arginine biosynthetic process"/>
    <property type="evidence" value="ECO:0007669"/>
    <property type="project" value="UniProtKB-UniRule"/>
</dbReference>
<feature type="binding site" evidence="11">
    <location>
        <position position="164"/>
    </location>
    <ligand>
        <name>substrate</name>
    </ligand>
</feature>